<dbReference type="GO" id="GO:0007165">
    <property type="term" value="P:signal transduction"/>
    <property type="evidence" value="ECO:0007669"/>
    <property type="project" value="TreeGrafter"/>
</dbReference>
<dbReference type="AlphaFoldDB" id="A0AAV6SS81"/>
<evidence type="ECO:0000256" key="2">
    <source>
        <dbReference type="SAM" id="Phobius"/>
    </source>
</evidence>
<dbReference type="GO" id="GO:0007155">
    <property type="term" value="P:cell adhesion"/>
    <property type="evidence" value="ECO:0007669"/>
    <property type="project" value="TreeGrafter"/>
</dbReference>
<dbReference type="GO" id="GO:1901731">
    <property type="term" value="P:positive regulation of platelet aggregation"/>
    <property type="evidence" value="ECO:0007669"/>
    <property type="project" value="TreeGrafter"/>
</dbReference>
<accession>A0AAV6SS81</accession>
<evidence type="ECO:0000256" key="1">
    <source>
        <dbReference type="SAM" id="MobiDB-lite"/>
    </source>
</evidence>
<dbReference type="InterPro" id="IPR052684">
    <property type="entry name" value="Podoplanin_domain"/>
</dbReference>
<feature type="chain" id="PRO_5043619317" evidence="3">
    <location>
        <begin position="22"/>
        <end position="232"/>
    </location>
</feature>
<dbReference type="Proteomes" id="UP000693946">
    <property type="component" value="Linkage Group LG11"/>
</dbReference>
<keyword evidence="2" id="KW-0472">Membrane</keyword>
<sequence length="232" mass="24154">MNVQLLLLLALAGPFCAFTHASPTEIPAELQTLFSKTDHVEEKTEATGEGFTVITGPPPTLPGVAPVESTALALLEESTFAMNVNTEENVSGTETVTAAAPAEPLTSDAPVKETTTPPEETETEDLTVAIEVTTAPEIQPEVTEAPEGQAEVTAAAEVQPEETEAPEVQPELTVATNADKMGQDEEVVVENGTEGELSSGQVVGIVIGALLAVVIVIAVVIVVVRRMGKYSP</sequence>
<organism evidence="4 5">
    <name type="scientific">Solea senegalensis</name>
    <name type="common">Senegalese sole</name>
    <dbReference type="NCBI Taxonomy" id="28829"/>
    <lineage>
        <taxon>Eukaryota</taxon>
        <taxon>Metazoa</taxon>
        <taxon>Chordata</taxon>
        <taxon>Craniata</taxon>
        <taxon>Vertebrata</taxon>
        <taxon>Euteleostomi</taxon>
        <taxon>Actinopterygii</taxon>
        <taxon>Neopterygii</taxon>
        <taxon>Teleostei</taxon>
        <taxon>Neoteleostei</taxon>
        <taxon>Acanthomorphata</taxon>
        <taxon>Carangaria</taxon>
        <taxon>Pleuronectiformes</taxon>
        <taxon>Pleuronectoidei</taxon>
        <taxon>Soleidae</taxon>
        <taxon>Solea</taxon>
    </lineage>
</organism>
<feature type="region of interest" description="Disordered" evidence="1">
    <location>
        <begin position="94"/>
        <end position="122"/>
    </location>
</feature>
<feature type="compositionally biased region" description="Low complexity" evidence="1">
    <location>
        <begin position="94"/>
        <end position="106"/>
    </location>
</feature>
<evidence type="ECO:0000313" key="4">
    <source>
        <dbReference type="EMBL" id="KAG7519739.1"/>
    </source>
</evidence>
<keyword evidence="5" id="KW-1185">Reference proteome</keyword>
<gene>
    <name evidence="4" type="ORF">JOB18_015135</name>
</gene>
<comment type="caution">
    <text evidence="4">The sequence shown here is derived from an EMBL/GenBank/DDBJ whole genome shotgun (WGS) entry which is preliminary data.</text>
</comment>
<feature type="transmembrane region" description="Helical" evidence="2">
    <location>
        <begin position="202"/>
        <end position="224"/>
    </location>
</feature>
<dbReference type="PANTHER" id="PTHR47390:SF1">
    <property type="entry name" value="PODOPLANIN"/>
    <property type="match status" value="1"/>
</dbReference>
<reference evidence="4 5" key="1">
    <citation type="journal article" date="2021" name="Sci. Rep.">
        <title>Chromosome anchoring in Senegalese sole (Solea senegalensis) reveals sex-associated markers and genome rearrangements in flatfish.</title>
        <authorList>
            <person name="Guerrero-Cozar I."/>
            <person name="Gomez-Garrido J."/>
            <person name="Berbel C."/>
            <person name="Martinez-Blanch J.F."/>
            <person name="Alioto T."/>
            <person name="Claros M.G."/>
            <person name="Gagnaire P.A."/>
            <person name="Manchado M."/>
        </authorList>
    </citation>
    <scope>NUCLEOTIDE SEQUENCE [LARGE SCALE GENOMIC DNA]</scope>
    <source>
        <strain evidence="4">Sse05_10M</strain>
    </source>
</reference>
<evidence type="ECO:0000256" key="3">
    <source>
        <dbReference type="SAM" id="SignalP"/>
    </source>
</evidence>
<protein>
    <submittedName>
        <fullName evidence="4">Podoplanin-like isoform X2</fullName>
    </submittedName>
</protein>
<proteinExistence type="predicted"/>
<dbReference type="GO" id="GO:0016477">
    <property type="term" value="P:cell migration"/>
    <property type="evidence" value="ECO:0007669"/>
    <property type="project" value="TreeGrafter"/>
</dbReference>
<dbReference type="Pfam" id="PF05808">
    <property type="entry name" value="Podoplanin"/>
    <property type="match status" value="1"/>
</dbReference>
<evidence type="ECO:0000313" key="5">
    <source>
        <dbReference type="Proteomes" id="UP000693946"/>
    </source>
</evidence>
<name>A0AAV6SS81_SOLSE</name>
<keyword evidence="3" id="KW-0732">Signal</keyword>
<keyword evidence="2" id="KW-1133">Transmembrane helix</keyword>
<dbReference type="PANTHER" id="PTHR47390">
    <property type="entry name" value="PODOPLANIN"/>
    <property type="match status" value="1"/>
</dbReference>
<keyword evidence="2" id="KW-0812">Transmembrane</keyword>
<feature type="signal peptide" evidence="3">
    <location>
        <begin position="1"/>
        <end position="21"/>
    </location>
</feature>
<dbReference type="EMBL" id="JAGKHQ010000003">
    <property type="protein sequence ID" value="KAG7519739.1"/>
    <property type="molecule type" value="Genomic_DNA"/>
</dbReference>